<dbReference type="Proteomes" id="UP000053797">
    <property type="component" value="Unassembled WGS sequence"/>
</dbReference>
<sequence length="221" mass="25222">MKLTDDLAIARLPLSEEVYRRLQHHIITLRLAPGEKVNDQALAEMFGVSRTPVREALKRLEEEGLIFAKRGSRTIVTELDAEQAQQTYPIIATLHGLAARLAGPLLTEDDLTELQTIHQQFTMAIDQQETETALTLDDAFHDVFVQRSRNAQLRETIRRLTPLIRRLEYAQFDRLGRQSIADHAAILIACQQRDVEQLVQATEHNWNGLGRLLVSTLKEER</sequence>
<feature type="domain" description="HTH gntR-type" evidence="4">
    <location>
        <begin position="12"/>
        <end position="79"/>
    </location>
</feature>
<dbReference type="SMART" id="SM00895">
    <property type="entry name" value="FCD"/>
    <property type="match status" value="1"/>
</dbReference>
<dbReference type="Pfam" id="PF00392">
    <property type="entry name" value="GntR"/>
    <property type="match status" value="1"/>
</dbReference>
<dbReference type="SUPFAM" id="SSF46785">
    <property type="entry name" value="Winged helix' DNA-binding domain"/>
    <property type="match status" value="1"/>
</dbReference>
<dbReference type="InterPro" id="IPR011711">
    <property type="entry name" value="GntR_C"/>
</dbReference>
<dbReference type="SUPFAM" id="SSF48008">
    <property type="entry name" value="GntR ligand-binding domain-like"/>
    <property type="match status" value="1"/>
</dbReference>
<dbReference type="InterPro" id="IPR008920">
    <property type="entry name" value="TF_FadR/GntR_C"/>
</dbReference>
<dbReference type="GO" id="GO:0043565">
    <property type="term" value="F:sequence-specific DNA binding"/>
    <property type="evidence" value="ECO:0007669"/>
    <property type="project" value="InterPro"/>
</dbReference>
<dbReference type="PANTHER" id="PTHR43537">
    <property type="entry name" value="TRANSCRIPTIONAL REGULATOR, GNTR FAMILY"/>
    <property type="match status" value="1"/>
</dbReference>
<evidence type="ECO:0000259" key="4">
    <source>
        <dbReference type="PROSITE" id="PS50949"/>
    </source>
</evidence>
<dbReference type="AlphaFoldDB" id="A0A0V8GCA2"/>
<dbReference type="CDD" id="cd07377">
    <property type="entry name" value="WHTH_GntR"/>
    <property type="match status" value="1"/>
</dbReference>
<dbReference type="Pfam" id="PF07729">
    <property type="entry name" value="FCD"/>
    <property type="match status" value="1"/>
</dbReference>
<organism evidence="5 6">
    <name type="scientific">Exiguobacterium indicum</name>
    <dbReference type="NCBI Taxonomy" id="296995"/>
    <lineage>
        <taxon>Bacteria</taxon>
        <taxon>Bacillati</taxon>
        <taxon>Bacillota</taxon>
        <taxon>Bacilli</taxon>
        <taxon>Bacillales</taxon>
        <taxon>Bacillales Family XII. Incertae Sedis</taxon>
        <taxon>Exiguobacterium</taxon>
    </lineage>
</organism>
<dbReference type="PROSITE" id="PS50949">
    <property type="entry name" value="HTH_GNTR"/>
    <property type="match status" value="1"/>
</dbReference>
<keyword evidence="1" id="KW-0805">Transcription regulation</keyword>
<gene>
    <name evidence="5" type="ORF">AS033_14535</name>
</gene>
<dbReference type="Gene3D" id="1.10.10.10">
    <property type="entry name" value="Winged helix-like DNA-binding domain superfamily/Winged helix DNA-binding domain"/>
    <property type="match status" value="1"/>
</dbReference>
<keyword evidence="2" id="KW-0238">DNA-binding</keyword>
<dbReference type="PRINTS" id="PR00035">
    <property type="entry name" value="HTHGNTR"/>
</dbReference>
<comment type="caution">
    <text evidence="5">The sequence shown here is derived from an EMBL/GenBank/DDBJ whole genome shotgun (WGS) entry which is preliminary data.</text>
</comment>
<protein>
    <submittedName>
        <fullName evidence="5">GntR family transcriptional regulator</fullName>
    </submittedName>
</protein>
<dbReference type="SMART" id="SM00345">
    <property type="entry name" value="HTH_GNTR"/>
    <property type="match status" value="1"/>
</dbReference>
<dbReference type="InterPro" id="IPR036390">
    <property type="entry name" value="WH_DNA-bd_sf"/>
</dbReference>
<dbReference type="InterPro" id="IPR000524">
    <property type="entry name" value="Tscrpt_reg_HTH_GntR"/>
</dbReference>
<dbReference type="Gene3D" id="1.20.120.530">
    <property type="entry name" value="GntR ligand-binding domain-like"/>
    <property type="match status" value="1"/>
</dbReference>
<name>A0A0V8GCA2_9BACL</name>
<dbReference type="InterPro" id="IPR036388">
    <property type="entry name" value="WH-like_DNA-bd_sf"/>
</dbReference>
<evidence type="ECO:0000313" key="6">
    <source>
        <dbReference type="Proteomes" id="UP000053797"/>
    </source>
</evidence>
<evidence type="ECO:0000256" key="3">
    <source>
        <dbReference type="ARBA" id="ARBA00023163"/>
    </source>
</evidence>
<evidence type="ECO:0000313" key="5">
    <source>
        <dbReference type="EMBL" id="KSU47875.1"/>
    </source>
</evidence>
<dbReference type="GO" id="GO:0003700">
    <property type="term" value="F:DNA-binding transcription factor activity"/>
    <property type="evidence" value="ECO:0007669"/>
    <property type="project" value="InterPro"/>
</dbReference>
<accession>A0A0V8GCA2</accession>
<dbReference type="OrthoDB" id="368257at2"/>
<dbReference type="PRINTS" id="PR00033">
    <property type="entry name" value="HTHASNC"/>
</dbReference>
<evidence type="ECO:0000256" key="2">
    <source>
        <dbReference type="ARBA" id="ARBA00023125"/>
    </source>
</evidence>
<reference evidence="5 6" key="1">
    <citation type="journal article" date="2015" name="Int. J. Syst. Evol. Microbiol.">
        <title>Exiguobacterium enclense sp. nov., isolated from sediment.</title>
        <authorList>
            <person name="Dastager S.G."/>
            <person name="Mawlankar R."/>
            <person name="Sonalkar V.V."/>
            <person name="Thorat M.N."/>
            <person name="Mual P."/>
            <person name="Verma A."/>
            <person name="Krishnamurthi S."/>
            <person name="Tang S.K."/>
            <person name="Li W.J."/>
        </authorList>
    </citation>
    <scope>NUCLEOTIDE SEQUENCE [LARGE SCALE GENOMIC DNA]</scope>
    <source>
        <strain evidence="5 6">NIO-1109</strain>
    </source>
</reference>
<dbReference type="RefSeq" id="WP_058265883.1">
    <property type="nucleotide sequence ID" value="NZ_FMYN01000006.1"/>
</dbReference>
<evidence type="ECO:0000256" key="1">
    <source>
        <dbReference type="ARBA" id="ARBA00023015"/>
    </source>
</evidence>
<dbReference type="InterPro" id="IPR000485">
    <property type="entry name" value="AsnC-type_HTH_dom"/>
</dbReference>
<proteinExistence type="predicted"/>
<dbReference type="EMBL" id="LNQL01000006">
    <property type="protein sequence ID" value="KSU47875.1"/>
    <property type="molecule type" value="Genomic_DNA"/>
</dbReference>
<keyword evidence="3" id="KW-0804">Transcription</keyword>
<dbReference type="PANTHER" id="PTHR43537:SF51">
    <property type="entry name" value="HTH-TYPE TRANSCRIPTIONAL REGULATOR LGOR-RELATED"/>
    <property type="match status" value="1"/>
</dbReference>